<feature type="compositionally biased region" description="Low complexity" evidence="1">
    <location>
        <begin position="159"/>
        <end position="171"/>
    </location>
</feature>
<evidence type="ECO:0000313" key="3">
    <source>
        <dbReference type="EMBL" id="KAK1363961.1"/>
    </source>
</evidence>
<reference evidence="3" key="2">
    <citation type="submission" date="2023-05" db="EMBL/GenBank/DDBJ databases">
        <authorList>
            <person name="Schelkunov M.I."/>
        </authorList>
    </citation>
    <scope>NUCLEOTIDE SEQUENCE</scope>
    <source>
        <strain evidence="3">Hsosn_3</strain>
        <tissue evidence="3">Leaf</tissue>
    </source>
</reference>
<keyword evidence="2" id="KW-0732">Signal</keyword>
<feature type="compositionally biased region" description="Pro residues" evidence="1">
    <location>
        <begin position="175"/>
        <end position="184"/>
    </location>
</feature>
<feature type="chain" id="PRO_5042273919" evidence="2">
    <location>
        <begin position="25"/>
        <end position="230"/>
    </location>
</feature>
<accession>A0AAD8M7X1</accession>
<proteinExistence type="predicted"/>
<protein>
    <submittedName>
        <fullName evidence="3">Uncharacterized protein</fullName>
    </submittedName>
</protein>
<comment type="caution">
    <text evidence="3">The sequence shown here is derived from an EMBL/GenBank/DDBJ whole genome shotgun (WGS) entry which is preliminary data.</text>
</comment>
<sequence>MMMSINKMRMISLFFLLFLLGSQARRLPGDHGIFKVSSINYYKHKNPTSFVAEQIISMMSNYGKTPKPSPPPPKSGPVIIHTSSGEHGIFETISNSLNYKKENKWISMVADQITAGSFMISNYRKKQPPSPPPPRSATPKQPGINDYSKKPRPPPPSPLKSGSIIINSISKRPTRPPPPAPGASPPKTGINDFQKIPKSPPPPPYVTPTSHLISSTTNTLKSRMRGMTMQ</sequence>
<evidence type="ECO:0000256" key="1">
    <source>
        <dbReference type="SAM" id="MobiDB-lite"/>
    </source>
</evidence>
<feature type="region of interest" description="Disordered" evidence="1">
    <location>
        <begin position="63"/>
        <end position="82"/>
    </location>
</feature>
<evidence type="ECO:0000313" key="4">
    <source>
        <dbReference type="Proteomes" id="UP001237642"/>
    </source>
</evidence>
<feature type="compositionally biased region" description="Polar residues" evidence="1">
    <location>
        <begin position="209"/>
        <end position="221"/>
    </location>
</feature>
<organism evidence="3 4">
    <name type="scientific">Heracleum sosnowskyi</name>
    <dbReference type="NCBI Taxonomy" id="360622"/>
    <lineage>
        <taxon>Eukaryota</taxon>
        <taxon>Viridiplantae</taxon>
        <taxon>Streptophyta</taxon>
        <taxon>Embryophyta</taxon>
        <taxon>Tracheophyta</taxon>
        <taxon>Spermatophyta</taxon>
        <taxon>Magnoliopsida</taxon>
        <taxon>eudicotyledons</taxon>
        <taxon>Gunneridae</taxon>
        <taxon>Pentapetalae</taxon>
        <taxon>asterids</taxon>
        <taxon>campanulids</taxon>
        <taxon>Apiales</taxon>
        <taxon>Apiaceae</taxon>
        <taxon>Apioideae</taxon>
        <taxon>apioid superclade</taxon>
        <taxon>Tordylieae</taxon>
        <taxon>Tordyliinae</taxon>
        <taxon>Heracleum</taxon>
    </lineage>
</organism>
<dbReference type="EMBL" id="JAUIZM010000009">
    <property type="protein sequence ID" value="KAK1363961.1"/>
    <property type="molecule type" value="Genomic_DNA"/>
</dbReference>
<feature type="region of interest" description="Disordered" evidence="1">
    <location>
        <begin position="122"/>
        <end position="230"/>
    </location>
</feature>
<evidence type="ECO:0000256" key="2">
    <source>
        <dbReference type="SAM" id="SignalP"/>
    </source>
</evidence>
<keyword evidence="4" id="KW-1185">Reference proteome</keyword>
<dbReference type="AlphaFoldDB" id="A0AAD8M7X1"/>
<gene>
    <name evidence="3" type="ORF">POM88_039522</name>
</gene>
<dbReference type="Proteomes" id="UP001237642">
    <property type="component" value="Unassembled WGS sequence"/>
</dbReference>
<feature type="signal peptide" evidence="2">
    <location>
        <begin position="1"/>
        <end position="24"/>
    </location>
</feature>
<reference evidence="3" key="1">
    <citation type="submission" date="2023-02" db="EMBL/GenBank/DDBJ databases">
        <title>Genome of toxic invasive species Heracleum sosnowskyi carries increased number of genes despite the absence of recent whole-genome duplications.</title>
        <authorList>
            <person name="Schelkunov M."/>
            <person name="Shtratnikova V."/>
            <person name="Makarenko M."/>
            <person name="Klepikova A."/>
            <person name="Omelchenko D."/>
            <person name="Novikova G."/>
            <person name="Obukhova E."/>
            <person name="Bogdanov V."/>
            <person name="Penin A."/>
            <person name="Logacheva M."/>
        </authorList>
    </citation>
    <scope>NUCLEOTIDE SEQUENCE</scope>
    <source>
        <strain evidence="3">Hsosn_3</strain>
        <tissue evidence="3">Leaf</tissue>
    </source>
</reference>
<name>A0AAD8M7X1_9APIA</name>